<dbReference type="InterPro" id="IPR020459">
    <property type="entry name" value="AMP-binding"/>
</dbReference>
<accession>A0A1I2ETA9</accession>
<dbReference type="GO" id="GO:0047527">
    <property type="term" value="F:2,3-dihydroxybenzoate-serine ligase activity"/>
    <property type="evidence" value="ECO:0007669"/>
    <property type="project" value="TreeGrafter"/>
</dbReference>
<evidence type="ECO:0000313" key="4">
    <source>
        <dbReference type="Proteomes" id="UP000183410"/>
    </source>
</evidence>
<dbReference type="Gene3D" id="3.40.50.980">
    <property type="match status" value="2"/>
</dbReference>
<dbReference type="GO" id="GO:0008610">
    <property type="term" value="P:lipid biosynthetic process"/>
    <property type="evidence" value="ECO:0007669"/>
    <property type="project" value="UniProtKB-ARBA"/>
</dbReference>
<feature type="domain" description="Condensation" evidence="2">
    <location>
        <begin position="10"/>
        <end position="442"/>
    </location>
</feature>
<dbReference type="AlphaFoldDB" id="A0A1I2ETA9"/>
<protein>
    <submittedName>
        <fullName evidence="3">AMP-binding enzyme</fullName>
    </submittedName>
</protein>
<organism evidence="3 4">
    <name type="scientific">Paenibacillus algorifonticola</name>
    <dbReference type="NCBI Taxonomy" id="684063"/>
    <lineage>
        <taxon>Bacteria</taxon>
        <taxon>Bacillati</taxon>
        <taxon>Bacillota</taxon>
        <taxon>Bacilli</taxon>
        <taxon>Bacillales</taxon>
        <taxon>Paenibacillaceae</taxon>
        <taxon>Paenibacillus</taxon>
    </lineage>
</organism>
<proteinExistence type="predicted"/>
<dbReference type="GO" id="GO:0009366">
    <property type="term" value="C:enterobactin synthetase complex"/>
    <property type="evidence" value="ECO:0007669"/>
    <property type="project" value="TreeGrafter"/>
</dbReference>
<dbReference type="PRINTS" id="PR00154">
    <property type="entry name" value="AMPBINDING"/>
</dbReference>
<dbReference type="Pfam" id="PF00501">
    <property type="entry name" value="AMP-binding"/>
    <property type="match status" value="1"/>
</dbReference>
<dbReference type="InterPro" id="IPR001242">
    <property type="entry name" value="Condensation_dom"/>
</dbReference>
<evidence type="ECO:0000313" key="3">
    <source>
        <dbReference type="EMBL" id="SFE95696.1"/>
    </source>
</evidence>
<reference evidence="4" key="1">
    <citation type="submission" date="2016-10" db="EMBL/GenBank/DDBJ databases">
        <authorList>
            <person name="Varghese N."/>
            <person name="Submissions S."/>
        </authorList>
    </citation>
    <scope>NUCLEOTIDE SEQUENCE [LARGE SCALE GENOMIC DNA]</scope>
    <source>
        <strain evidence="4">CGMCC 1.10223</strain>
    </source>
</reference>
<dbReference type="PROSITE" id="PS00455">
    <property type="entry name" value="AMP_BINDING"/>
    <property type="match status" value="1"/>
</dbReference>
<dbReference type="Proteomes" id="UP000183410">
    <property type="component" value="Unassembled WGS sequence"/>
</dbReference>
<sequence>MKNNNVPLFPLTQPQQRIWYTELLYPNRTTSTIIAIVKITGRIDVNALKQAINKVIEQSDSFRIRLKTENGVPYQYVRDYEEKDFECIDLSKEQAEQRMLELRSIPLELLESELHRFVMVRIGDEETWINFKMHHIVSDGISMNLAVNEIMQHYSNIIRGNSSPRKDSSYIDFIQVEHDYEQSERYQKDKDYWLAKFGTMPEVISLKSYNPLTVGTDARVDRWMLDDEQHHGVKAFCKEHQISIFTFFLSALYIYMHKVTNEQDVAIGTLYANRTTKKEKETVGMFVSTVATRMLVEPEQELLSFLKNVAKEQASILRHQRYPYNKIVQDLREAHRNQDVQRLFGVSIQYRSVSLFRTDEAVMHGNQDYTGDSVNDFDIHVLDFVDDGKLFVDLYYRTQLFGEHEAKEIIRQFVCILEHMIRSPYQKISELSLISEEEQRRLITAFNDTDADYPREKTIHELFEKQAERHPDAVAVEYEDERLTYRELNERANRLARTLRNQGVGADQLVGIMAERSPSMVIGILAILKAGGAYVPIDPEYPEERIRYMLDDSGAGVLLLQAHLRDKATFAGVCLFLDDEQTYAADSASLVSVNQPNDLAYVIYTSGTTGKPKGTLIAHKNVVRLLFNSKNLFDFGSSDTWTLFHSFCFDFSVWEMYGALL</sequence>
<dbReference type="Gene3D" id="3.30.559.30">
    <property type="entry name" value="Nonribosomal peptide synthetase, condensation domain"/>
    <property type="match status" value="1"/>
</dbReference>
<dbReference type="GO" id="GO:0031177">
    <property type="term" value="F:phosphopantetheine binding"/>
    <property type="evidence" value="ECO:0007669"/>
    <property type="project" value="TreeGrafter"/>
</dbReference>
<dbReference type="Pfam" id="PF00668">
    <property type="entry name" value="Condensation"/>
    <property type="match status" value="1"/>
</dbReference>
<dbReference type="SUPFAM" id="SSF56801">
    <property type="entry name" value="Acetyl-CoA synthetase-like"/>
    <property type="match status" value="1"/>
</dbReference>
<name>A0A1I2ETA9_9BACL</name>
<keyword evidence="4" id="KW-1185">Reference proteome</keyword>
<dbReference type="PANTHER" id="PTHR45527">
    <property type="entry name" value="NONRIBOSOMAL PEPTIDE SYNTHETASE"/>
    <property type="match status" value="1"/>
</dbReference>
<feature type="non-terminal residue" evidence="3">
    <location>
        <position position="661"/>
    </location>
</feature>
<dbReference type="EMBL" id="FONN01000010">
    <property type="protein sequence ID" value="SFE95696.1"/>
    <property type="molecule type" value="Genomic_DNA"/>
</dbReference>
<dbReference type="InterPro" id="IPR000873">
    <property type="entry name" value="AMP-dep_synth/lig_dom"/>
</dbReference>
<evidence type="ECO:0000259" key="2">
    <source>
        <dbReference type="Pfam" id="PF00668"/>
    </source>
</evidence>
<dbReference type="PANTHER" id="PTHR45527:SF14">
    <property type="entry name" value="PLIPASTATIN SYNTHASE SUBUNIT B"/>
    <property type="match status" value="1"/>
</dbReference>
<dbReference type="FunFam" id="3.40.50.980:FF:000001">
    <property type="entry name" value="Non-ribosomal peptide synthetase"/>
    <property type="match status" value="1"/>
</dbReference>
<dbReference type="RefSeq" id="WP_074904860.1">
    <property type="nucleotide sequence ID" value="NZ_FONN01000010.1"/>
</dbReference>
<gene>
    <name evidence="3" type="ORF">SAMN04487969_1101</name>
</gene>
<dbReference type="GO" id="GO:0009239">
    <property type="term" value="P:enterobactin biosynthetic process"/>
    <property type="evidence" value="ECO:0007669"/>
    <property type="project" value="TreeGrafter"/>
</dbReference>
<dbReference type="GO" id="GO:0005829">
    <property type="term" value="C:cytosol"/>
    <property type="evidence" value="ECO:0007669"/>
    <property type="project" value="TreeGrafter"/>
</dbReference>
<dbReference type="Gene3D" id="3.30.559.10">
    <property type="entry name" value="Chloramphenicol acetyltransferase-like domain"/>
    <property type="match status" value="1"/>
</dbReference>
<dbReference type="SUPFAM" id="SSF52777">
    <property type="entry name" value="CoA-dependent acyltransferases"/>
    <property type="match status" value="2"/>
</dbReference>
<dbReference type="InterPro" id="IPR020845">
    <property type="entry name" value="AMP-binding_CS"/>
</dbReference>
<evidence type="ECO:0000259" key="1">
    <source>
        <dbReference type="Pfam" id="PF00501"/>
    </source>
</evidence>
<dbReference type="GO" id="GO:0043041">
    <property type="term" value="P:amino acid activation for nonribosomal peptide biosynthetic process"/>
    <property type="evidence" value="ECO:0007669"/>
    <property type="project" value="TreeGrafter"/>
</dbReference>
<feature type="domain" description="AMP-dependent synthetase/ligase" evidence="1">
    <location>
        <begin position="463"/>
        <end position="661"/>
    </location>
</feature>
<dbReference type="InterPro" id="IPR023213">
    <property type="entry name" value="CAT-like_dom_sf"/>
</dbReference>